<dbReference type="Pfam" id="PF10985">
    <property type="entry name" value="DUF2805"/>
    <property type="match status" value="1"/>
</dbReference>
<dbReference type="InterPro" id="IPR019882">
    <property type="entry name" value="CHP03643"/>
</dbReference>
<keyword evidence="3" id="KW-1185">Reference proteome</keyword>
<evidence type="ECO:0000256" key="1">
    <source>
        <dbReference type="SAM" id="MobiDB-lite"/>
    </source>
</evidence>
<protein>
    <recommendedName>
        <fullName evidence="4">TIGR03643 family protein</fullName>
    </recommendedName>
</protein>
<gene>
    <name evidence="2" type="ORF">SV7mr_52520</name>
</gene>
<evidence type="ECO:0000313" key="2">
    <source>
        <dbReference type="EMBL" id="QDT62701.1"/>
    </source>
</evidence>
<proteinExistence type="predicted"/>
<name>A0A517T301_9BACT</name>
<organism evidence="2 3">
    <name type="scientific">Stieleria bergensis</name>
    <dbReference type="NCBI Taxonomy" id="2528025"/>
    <lineage>
        <taxon>Bacteria</taxon>
        <taxon>Pseudomonadati</taxon>
        <taxon>Planctomycetota</taxon>
        <taxon>Planctomycetia</taxon>
        <taxon>Pirellulales</taxon>
        <taxon>Pirellulaceae</taxon>
        <taxon>Stieleria</taxon>
    </lineage>
</organism>
<feature type="region of interest" description="Disordered" evidence="1">
    <location>
        <begin position="64"/>
        <end position="91"/>
    </location>
</feature>
<dbReference type="EMBL" id="CP036272">
    <property type="protein sequence ID" value="QDT62701.1"/>
    <property type="molecule type" value="Genomic_DNA"/>
</dbReference>
<dbReference type="NCBIfam" id="TIGR03643">
    <property type="entry name" value="TIGR03643 family protein"/>
    <property type="match status" value="1"/>
</dbReference>
<reference evidence="2 3" key="1">
    <citation type="submission" date="2019-02" db="EMBL/GenBank/DDBJ databases">
        <title>Deep-cultivation of Planctomycetes and their phenomic and genomic characterization uncovers novel biology.</title>
        <authorList>
            <person name="Wiegand S."/>
            <person name="Jogler M."/>
            <person name="Boedeker C."/>
            <person name="Pinto D."/>
            <person name="Vollmers J."/>
            <person name="Rivas-Marin E."/>
            <person name="Kohn T."/>
            <person name="Peeters S.H."/>
            <person name="Heuer A."/>
            <person name="Rast P."/>
            <person name="Oberbeckmann S."/>
            <person name="Bunk B."/>
            <person name="Jeske O."/>
            <person name="Meyerdierks A."/>
            <person name="Storesund J.E."/>
            <person name="Kallscheuer N."/>
            <person name="Luecker S."/>
            <person name="Lage O.M."/>
            <person name="Pohl T."/>
            <person name="Merkel B.J."/>
            <person name="Hornburger P."/>
            <person name="Mueller R.-W."/>
            <person name="Bruemmer F."/>
            <person name="Labrenz M."/>
            <person name="Spormann A.M."/>
            <person name="Op den Camp H."/>
            <person name="Overmann J."/>
            <person name="Amann R."/>
            <person name="Jetten M.S.M."/>
            <person name="Mascher T."/>
            <person name="Medema M.H."/>
            <person name="Devos D.P."/>
            <person name="Kaster A.-K."/>
            <person name="Ovreas L."/>
            <person name="Rohde M."/>
            <person name="Galperin M.Y."/>
            <person name="Jogler C."/>
        </authorList>
    </citation>
    <scope>NUCLEOTIDE SEQUENCE [LARGE SCALE GENOMIC DNA]</scope>
    <source>
        <strain evidence="2 3">SV_7m_r</strain>
    </source>
</reference>
<evidence type="ECO:0000313" key="3">
    <source>
        <dbReference type="Proteomes" id="UP000315003"/>
    </source>
</evidence>
<dbReference type="AlphaFoldDB" id="A0A517T301"/>
<dbReference type="RefSeq" id="WP_145277631.1">
    <property type="nucleotide sequence ID" value="NZ_CP036272.1"/>
</dbReference>
<dbReference type="Proteomes" id="UP000315003">
    <property type="component" value="Chromosome"/>
</dbReference>
<evidence type="ECO:0008006" key="4">
    <source>
        <dbReference type="Google" id="ProtNLM"/>
    </source>
</evidence>
<feature type="compositionally biased region" description="Basic residues" evidence="1">
    <location>
        <begin position="82"/>
        <end position="91"/>
    </location>
</feature>
<sequence length="91" mass="10975">MTDERRQLCCAQIDRIIMMAWEDRTSFDAIRQQFGISPGEVIKLMRRELKASSFRLWRKRTRRRMTKHEAKFSQSQSGQPLRRFRAKSQRG</sequence>
<dbReference type="OrthoDB" id="289296at2"/>
<accession>A0A517T301</accession>